<evidence type="ECO:0000313" key="1">
    <source>
        <dbReference type="EMBL" id="KAA3159701.1"/>
    </source>
</evidence>
<dbReference type="EMBL" id="VVND01000007">
    <property type="protein sequence ID" value="KAA3159701.1"/>
    <property type="molecule type" value="Genomic_DNA"/>
</dbReference>
<proteinExistence type="predicted"/>
<evidence type="ECO:0000313" key="2">
    <source>
        <dbReference type="Proteomes" id="UP000324870"/>
    </source>
</evidence>
<comment type="caution">
    <text evidence="1">The sequence shown here is derived from an EMBL/GenBank/DDBJ whole genome shotgun (WGS) entry which is preliminary data.</text>
</comment>
<sequence length="63" mass="7396">MWQIAAATGWSVRYILWGVNYQTLRMMLADAPRYVKKKEKPRTLSGFIQSRLKKTSKPHAETR</sequence>
<protein>
    <submittedName>
        <fullName evidence="1">Uncharacterized protein</fullName>
    </submittedName>
</protein>
<dbReference type="Proteomes" id="UP000324870">
    <property type="component" value="Unassembled WGS sequence"/>
</dbReference>
<name>A0ABQ6S4J9_9BACT</name>
<keyword evidence="2" id="KW-1185">Reference proteome</keyword>
<gene>
    <name evidence="1" type="ORF">F2A26_06385</name>
</gene>
<organism evidence="1 2">
    <name type="scientific">Alistipes finegoldii</name>
    <dbReference type="NCBI Taxonomy" id="214856"/>
    <lineage>
        <taxon>Bacteria</taxon>
        <taxon>Pseudomonadati</taxon>
        <taxon>Bacteroidota</taxon>
        <taxon>Bacteroidia</taxon>
        <taxon>Bacteroidales</taxon>
        <taxon>Rikenellaceae</taxon>
        <taxon>Alistipes</taxon>
    </lineage>
</organism>
<accession>A0ABQ6S4J9</accession>
<reference evidence="1 2" key="1">
    <citation type="journal article" date="2019" name="Nat. Med.">
        <title>A library of human gut bacterial isolates paired with longitudinal multiomics data enables mechanistic microbiome research.</title>
        <authorList>
            <person name="Poyet M."/>
            <person name="Groussin M."/>
            <person name="Gibbons S.M."/>
            <person name="Avila-Pacheco J."/>
            <person name="Jiang X."/>
            <person name="Kearney S.M."/>
            <person name="Perrotta A.R."/>
            <person name="Berdy B."/>
            <person name="Zhao S."/>
            <person name="Lieberman T.D."/>
            <person name="Swanson P.K."/>
            <person name="Smith M."/>
            <person name="Roesemann S."/>
            <person name="Alexander J.E."/>
            <person name="Rich S.A."/>
            <person name="Livny J."/>
            <person name="Vlamakis H."/>
            <person name="Clish C."/>
            <person name="Bullock K."/>
            <person name="Deik A."/>
            <person name="Scott J."/>
            <person name="Pierce K.A."/>
            <person name="Xavier R.J."/>
            <person name="Alm E.J."/>
        </authorList>
    </citation>
    <scope>NUCLEOTIDE SEQUENCE [LARGE SCALE GENOMIC DNA]</scope>
    <source>
        <strain evidence="1 2">BIOML-A1</strain>
    </source>
</reference>
<dbReference type="RefSeq" id="WP_130062890.1">
    <property type="nucleotide sequence ID" value="NZ_CAKXFS010000021.1"/>
</dbReference>